<keyword evidence="6 9" id="KW-0687">Ribonucleoprotein</keyword>
<dbReference type="InterPro" id="IPR009068">
    <property type="entry name" value="uS15_NS1_RNA-bd_sf"/>
</dbReference>
<evidence type="ECO:0000256" key="2">
    <source>
        <dbReference type="ARBA" id="ARBA00008434"/>
    </source>
</evidence>
<dbReference type="EMBL" id="KB320813">
    <property type="protein sequence ID" value="ELW62474.1"/>
    <property type="molecule type" value="Genomic_DNA"/>
</dbReference>
<evidence type="ECO:0000256" key="7">
    <source>
        <dbReference type="ARBA" id="ARBA00035249"/>
    </source>
</evidence>
<evidence type="ECO:0000256" key="4">
    <source>
        <dbReference type="ARBA" id="ARBA00022980"/>
    </source>
</evidence>
<evidence type="ECO:0000313" key="11">
    <source>
        <dbReference type="EMBL" id="ELW62474.1"/>
    </source>
</evidence>
<evidence type="ECO:0000256" key="1">
    <source>
        <dbReference type="ARBA" id="ARBA00004173"/>
    </source>
</evidence>
<comment type="subcellular location">
    <subcellularLocation>
        <location evidence="1">Mitochondrion</location>
    </subcellularLocation>
</comment>
<keyword evidence="5" id="KW-0496">Mitochondrion</keyword>
<reference evidence="12" key="2">
    <citation type="journal article" date="2013" name="Nat. Commun.">
        <title>Genome of the Chinese tree shrew.</title>
        <authorList>
            <person name="Fan Y."/>
            <person name="Huang Z.Y."/>
            <person name="Cao C.C."/>
            <person name="Chen C.S."/>
            <person name="Chen Y.X."/>
            <person name="Fan D.D."/>
            <person name="He J."/>
            <person name="Hou H.L."/>
            <person name="Hu L."/>
            <person name="Hu X.T."/>
            <person name="Jiang X.T."/>
            <person name="Lai R."/>
            <person name="Lang Y.S."/>
            <person name="Liang B."/>
            <person name="Liao S.G."/>
            <person name="Mu D."/>
            <person name="Ma Y.Y."/>
            <person name="Niu Y.Y."/>
            <person name="Sun X.Q."/>
            <person name="Xia J.Q."/>
            <person name="Xiao J."/>
            <person name="Xiong Z.Q."/>
            <person name="Xu L."/>
            <person name="Yang L."/>
            <person name="Zhang Y."/>
            <person name="Zhao W."/>
            <person name="Zhao X.D."/>
            <person name="Zheng Y.T."/>
            <person name="Zhou J.M."/>
            <person name="Zhu Y.B."/>
            <person name="Zhang G.J."/>
            <person name="Wang J."/>
            <person name="Yao Y.G."/>
        </authorList>
    </citation>
    <scope>NUCLEOTIDE SEQUENCE [LARGE SCALE GENOMIC DNA]</scope>
</reference>
<feature type="region of interest" description="Disordered" evidence="10">
    <location>
        <begin position="87"/>
        <end position="114"/>
    </location>
</feature>
<dbReference type="GO" id="GO:0003735">
    <property type="term" value="F:structural constituent of ribosome"/>
    <property type="evidence" value="ECO:0007669"/>
    <property type="project" value="InterPro"/>
</dbReference>
<keyword evidence="4 9" id="KW-0689">Ribosomal protein</keyword>
<dbReference type="InterPro" id="IPR052137">
    <property type="entry name" value="uS15_ribosomal"/>
</dbReference>
<dbReference type="SUPFAM" id="SSF47060">
    <property type="entry name" value="S15/NS1 RNA-binding domain"/>
    <property type="match status" value="1"/>
</dbReference>
<dbReference type="SMART" id="SM01387">
    <property type="entry name" value="Ribosomal_S15"/>
    <property type="match status" value="1"/>
</dbReference>
<dbReference type="AlphaFoldDB" id="L9KJ27"/>
<evidence type="ECO:0000256" key="5">
    <source>
        <dbReference type="ARBA" id="ARBA00023128"/>
    </source>
</evidence>
<feature type="region of interest" description="Disordered" evidence="10">
    <location>
        <begin position="176"/>
        <end position="197"/>
    </location>
</feature>
<proteinExistence type="inferred from homology"/>
<dbReference type="PANTHER" id="PTHR46685">
    <property type="entry name" value="28S RIBOSOMAL PROTEIN S15, MITOCHONDRIAL"/>
    <property type="match status" value="1"/>
</dbReference>
<dbReference type="Gene3D" id="1.10.287.10">
    <property type="entry name" value="S15/NS1, RNA-binding"/>
    <property type="match status" value="1"/>
</dbReference>
<comment type="similarity">
    <text evidence="2 9">Belongs to the universal ribosomal protein uS15 family.</text>
</comment>
<dbReference type="InterPro" id="IPR000589">
    <property type="entry name" value="Ribosomal_uS15"/>
</dbReference>
<evidence type="ECO:0000256" key="3">
    <source>
        <dbReference type="ARBA" id="ARBA00022946"/>
    </source>
</evidence>
<keyword evidence="12" id="KW-1185">Reference proteome</keyword>
<accession>L9KJ27</accession>
<dbReference type="GO" id="GO:0032543">
    <property type="term" value="P:mitochondrial translation"/>
    <property type="evidence" value="ECO:0007669"/>
    <property type="project" value="TreeGrafter"/>
</dbReference>
<evidence type="ECO:0000256" key="9">
    <source>
        <dbReference type="RuleBase" id="RU003919"/>
    </source>
</evidence>
<evidence type="ECO:0000256" key="6">
    <source>
        <dbReference type="ARBA" id="ARBA00023274"/>
    </source>
</evidence>
<gene>
    <name evidence="11" type="ORF">TREES_T100010837</name>
</gene>
<name>L9KJ27_TUPCH</name>
<dbReference type="Pfam" id="PF00312">
    <property type="entry name" value="Ribosomal_S15"/>
    <property type="match status" value="1"/>
</dbReference>
<reference evidence="12" key="1">
    <citation type="submission" date="2012-07" db="EMBL/GenBank/DDBJ databases">
        <title>Genome of the Chinese tree shrew, a rising model animal genetically related to primates.</title>
        <authorList>
            <person name="Zhang G."/>
            <person name="Fan Y."/>
            <person name="Yao Y."/>
            <person name="Huang Z."/>
        </authorList>
    </citation>
    <scope>NUCLEOTIDE SEQUENCE [LARGE SCALE GENOMIC DNA]</scope>
</reference>
<dbReference type="STRING" id="246437.L9KJ27"/>
<dbReference type="PANTHER" id="PTHR46685:SF1">
    <property type="entry name" value="SMALL RIBOSOMAL SUBUNIT PROTEIN US15M"/>
    <property type="match status" value="1"/>
</dbReference>
<evidence type="ECO:0000313" key="12">
    <source>
        <dbReference type="Proteomes" id="UP000011518"/>
    </source>
</evidence>
<evidence type="ECO:0000256" key="8">
    <source>
        <dbReference type="ARBA" id="ARBA00035528"/>
    </source>
</evidence>
<keyword evidence="3" id="KW-0809">Transit peptide</keyword>
<protein>
    <recommendedName>
        <fullName evidence="7">Small ribosomal subunit protein uS15m</fullName>
    </recommendedName>
    <alternativeName>
        <fullName evidence="8">28S ribosomal protein S15, mitochondrial</fullName>
    </alternativeName>
</protein>
<dbReference type="GO" id="GO:0003723">
    <property type="term" value="F:RNA binding"/>
    <property type="evidence" value="ECO:0007669"/>
    <property type="project" value="TreeGrafter"/>
</dbReference>
<evidence type="ECO:0000256" key="10">
    <source>
        <dbReference type="SAM" id="MobiDB-lite"/>
    </source>
</evidence>
<organism evidence="11 12">
    <name type="scientific">Tupaia chinensis</name>
    <name type="common">Chinese tree shrew</name>
    <name type="synonym">Tupaia belangeri chinensis</name>
    <dbReference type="NCBI Taxonomy" id="246437"/>
    <lineage>
        <taxon>Eukaryota</taxon>
        <taxon>Metazoa</taxon>
        <taxon>Chordata</taxon>
        <taxon>Craniata</taxon>
        <taxon>Vertebrata</taxon>
        <taxon>Euteleostomi</taxon>
        <taxon>Mammalia</taxon>
        <taxon>Eutheria</taxon>
        <taxon>Euarchontoglires</taxon>
        <taxon>Scandentia</taxon>
        <taxon>Tupaiidae</taxon>
        <taxon>Tupaia</taxon>
    </lineage>
</organism>
<dbReference type="Proteomes" id="UP000011518">
    <property type="component" value="Unassembled WGS sequence"/>
</dbReference>
<dbReference type="GO" id="GO:0005763">
    <property type="term" value="C:mitochondrial small ribosomal subunit"/>
    <property type="evidence" value="ECO:0007669"/>
    <property type="project" value="TreeGrafter"/>
</dbReference>
<dbReference type="InParanoid" id="L9KJ27"/>
<sequence>MVIDVLPGKAIVPKTEIREKLAKIDQNEMRNDELLADKDADEGCLRLSGDRLLLCLGGGDVYPCRLLTKGMAAFLGLTTVETLVSGYGQPERKAKNPPRTADEQGGGKPEDTSSLKARIVALTIKIRNYEKRMQKHRKDKAHKRYLLMSIDQGKKMLKNLPNTNQLRCLREDMQGVGNRVHPHPTPRCTTEQPTAAS</sequence>
<feature type="compositionally biased region" description="Polar residues" evidence="10">
    <location>
        <begin position="187"/>
        <end position="197"/>
    </location>
</feature>